<keyword evidence="1" id="KW-0808">Transferase</keyword>
<name>A0A1G2MAU3_9BACT</name>
<reference evidence="5 6" key="1">
    <citation type="journal article" date="2016" name="Nat. Commun.">
        <title>Thousands of microbial genomes shed light on interconnected biogeochemical processes in an aquifer system.</title>
        <authorList>
            <person name="Anantharaman K."/>
            <person name="Brown C.T."/>
            <person name="Hug L.A."/>
            <person name="Sharon I."/>
            <person name="Castelle C.J."/>
            <person name="Probst A.J."/>
            <person name="Thomas B.C."/>
            <person name="Singh A."/>
            <person name="Wilkins M.J."/>
            <person name="Karaoz U."/>
            <person name="Brodie E.L."/>
            <person name="Williams K.H."/>
            <person name="Hubbard S.S."/>
            <person name="Banfield J.F."/>
        </authorList>
    </citation>
    <scope>NUCLEOTIDE SEQUENCE [LARGE SCALE GENOMIC DNA]</scope>
</reference>
<dbReference type="PANTHER" id="PTHR43793:SF1">
    <property type="entry name" value="FAD SYNTHASE"/>
    <property type="match status" value="1"/>
</dbReference>
<feature type="compositionally biased region" description="Polar residues" evidence="3">
    <location>
        <begin position="164"/>
        <end position="173"/>
    </location>
</feature>
<proteinExistence type="predicted"/>
<organism evidence="5 6">
    <name type="scientific">Candidatus Taylorbacteria bacterium RIFCSPHIGHO2_01_FULL_51_15</name>
    <dbReference type="NCBI Taxonomy" id="1802304"/>
    <lineage>
        <taxon>Bacteria</taxon>
        <taxon>Candidatus Tayloriibacteriota</taxon>
    </lineage>
</organism>
<dbReference type="EMBL" id="MHRI01000017">
    <property type="protein sequence ID" value="OHA21016.1"/>
    <property type="molecule type" value="Genomic_DNA"/>
</dbReference>
<dbReference type="AlphaFoldDB" id="A0A1G2MAU3"/>
<dbReference type="InterPro" id="IPR014729">
    <property type="entry name" value="Rossmann-like_a/b/a_fold"/>
</dbReference>
<feature type="region of interest" description="Disordered" evidence="3">
    <location>
        <begin position="134"/>
        <end position="173"/>
    </location>
</feature>
<feature type="compositionally biased region" description="Basic and acidic residues" evidence="3">
    <location>
        <begin position="134"/>
        <end position="144"/>
    </location>
</feature>
<dbReference type="Proteomes" id="UP000178121">
    <property type="component" value="Unassembled WGS sequence"/>
</dbReference>
<dbReference type="GO" id="GO:0016779">
    <property type="term" value="F:nucleotidyltransferase activity"/>
    <property type="evidence" value="ECO:0007669"/>
    <property type="project" value="UniProtKB-KW"/>
</dbReference>
<dbReference type="SUPFAM" id="SSF52374">
    <property type="entry name" value="Nucleotidylyl transferase"/>
    <property type="match status" value="1"/>
</dbReference>
<protein>
    <recommendedName>
        <fullName evidence="4">Cytidyltransferase-like domain-containing protein</fullName>
    </recommendedName>
</protein>
<evidence type="ECO:0000256" key="1">
    <source>
        <dbReference type="ARBA" id="ARBA00022679"/>
    </source>
</evidence>
<evidence type="ECO:0000259" key="4">
    <source>
        <dbReference type="Pfam" id="PF01467"/>
    </source>
</evidence>
<keyword evidence="2" id="KW-0548">Nucleotidyltransferase</keyword>
<evidence type="ECO:0000313" key="5">
    <source>
        <dbReference type="EMBL" id="OHA21016.1"/>
    </source>
</evidence>
<dbReference type="InterPro" id="IPR050385">
    <property type="entry name" value="Archaeal_FAD_synthase"/>
</dbReference>
<dbReference type="Pfam" id="PF01467">
    <property type="entry name" value="CTP_transf_like"/>
    <property type="match status" value="1"/>
</dbReference>
<sequence length="173" mass="19187">MKENEKTVFVFGTFDGLHDGHRFFLRKAKKLGGTLIATVAQDAIVERIKGRPPQFSLQERLNTLEESGLVDKAVPGDTVLGNWKTVKVFKPDIVAIGYDQTLLGEKLGEKIKSEHLPIKLITIAPFEPDRFHSSLLREAKEPSRAQKSAPLLRGAPPKTKKSAGSKTRSPQDF</sequence>
<evidence type="ECO:0000256" key="2">
    <source>
        <dbReference type="ARBA" id="ARBA00022695"/>
    </source>
</evidence>
<feature type="domain" description="Cytidyltransferase-like" evidence="4">
    <location>
        <begin position="10"/>
        <end position="137"/>
    </location>
</feature>
<accession>A0A1G2MAU3</accession>
<evidence type="ECO:0000256" key="3">
    <source>
        <dbReference type="SAM" id="MobiDB-lite"/>
    </source>
</evidence>
<dbReference type="PANTHER" id="PTHR43793">
    <property type="entry name" value="FAD SYNTHASE"/>
    <property type="match status" value="1"/>
</dbReference>
<evidence type="ECO:0000313" key="6">
    <source>
        <dbReference type="Proteomes" id="UP000178121"/>
    </source>
</evidence>
<gene>
    <name evidence="5" type="ORF">A2849_01765</name>
</gene>
<dbReference type="Gene3D" id="3.40.50.620">
    <property type="entry name" value="HUPs"/>
    <property type="match status" value="1"/>
</dbReference>
<dbReference type="NCBIfam" id="TIGR00125">
    <property type="entry name" value="cyt_tran_rel"/>
    <property type="match status" value="1"/>
</dbReference>
<dbReference type="InterPro" id="IPR004821">
    <property type="entry name" value="Cyt_trans-like"/>
</dbReference>
<comment type="caution">
    <text evidence="5">The sequence shown here is derived from an EMBL/GenBank/DDBJ whole genome shotgun (WGS) entry which is preliminary data.</text>
</comment>